<proteinExistence type="predicted"/>
<keyword evidence="1" id="KW-1133">Transmembrane helix</keyword>
<organism evidence="2 3">
    <name type="scientific">Erwinia phage vB_EamM_Yoloswag</name>
    <dbReference type="NCBI Taxonomy" id="1958956"/>
    <lineage>
        <taxon>Viruses</taxon>
        <taxon>Duplodnaviria</taxon>
        <taxon>Heunggongvirae</taxon>
        <taxon>Uroviricota</taxon>
        <taxon>Caudoviricetes</taxon>
        <taxon>Yoloswagvirus</taxon>
        <taxon>Yoloswagvirus yoloswag</taxon>
    </lineage>
</organism>
<keyword evidence="3" id="KW-1185">Reference proteome</keyword>
<feature type="transmembrane region" description="Helical" evidence="1">
    <location>
        <begin position="5"/>
        <end position="23"/>
    </location>
</feature>
<protein>
    <submittedName>
        <fullName evidence="2">Uncharacterized protein</fullName>
    </submittedName>
</protein>
<reference evidence="2 3" key="1">
    <citation type="submission" date="2017-01" db="EMBL/GenBank/DDBJ databases">
        <authorList>
            <person name="Mah S.A."/>
            <person name="Swanson W.J."/>
            <person name="Moy G.W."/>
            <person name="Vacquier V.D."/>
        </authorList>
    </citation>
    <scope>NUCLEOTIDE SEQUENCE [LARGE SCALE GENOMIC DNA]</scope>
</reference>
<sequence>MRKLLTGPVGKLVAVLAFVLTYFELRLTETVPDEPFGWMLCFFSALAIVHLTPLACEQWLQFRSARRVK</sequence>
<keyword evidence="1" id="KW-0812">Transmembrane</keyword>
<feature type="transmembrane region" description="Helical" evidence="1">
    <location>
        <begin position="35"/>
        <end position="56"/>
    </location>
</feature>
<dbReference type="EMBL" id="KY448244">
    <property type="protein sequence ID" value="AQT28735.1"/>
    <property type="molecule type" value="Genomic_DNA"/>
</dbReference>
<accession>A0A1S6L3H1</accession>
<keyword evidence="1" id="KW-0472">Membrane</keyword>
<gene>
    <name evidence="2" type="ORF">YOLOSWAG_262</name>
</gene>
<evidence type="ECO:0000256" key="1">
    <source>
        <dbReference type="SAM" id="Phobius"/>
    </source>
</evidence>
<evidence type="ECO:0000313" key="3">
    <source>
        <dbReference type="Proteomes" id="UP000221250"/>
    </source>
</evidence>
<name>A0A1S6L3H1_9CAUD</name>
<dbReference type="Proteomes" id="UP000221250">
    <property type="component" value="Segment"/>
</dbReference>
<evidence type="ECO:0000313" key="2">
    <source>
        <dbReference type="EMBL" id="AQT28735.1"/>
    </source>
</evidence>